<evidence type="ECO:0000256" key="7">
    <source>
        <dbReference type="ARBA" id="ARBA00022989"/>
    </source>
</evidence>
<dbReference type="SUPFAM" id="SSF52540">
    <property type="entry name" value="P-loop containing nucleoside triphosphate hydrolases"/>
    <property type="match status" value="1"/>
</dbReference>
<dbReference type="InterPro" id="IPR017871">
    <property type="entry name" value="ABC_transporter-like_CS"/>
</dbReference>
<dbReference type="PROSITE" id="PS50893">
    <property type="entry name" value="ABC_TRANSPORTER_2"/>
    <property type="match status" value="1"/>
</dbReference>
<evidence type="ECO:0000256" key="1">
    <source>
        <dbReference type="ARBA" id="ARBA00004651"/>
    </source>
</evidence>
<dbReference type="AlphaFoldDB" id="A0A841RJ64"/>
<dbReference type="InterPro" id="IPR003439">
    <property type="entry name" value="ABC_transporter-like_ATP-bd"/>
</dbReference>
<dbReference type="GO" id="GO:0015421">
    <property type="term" value="F:ABC-type oligopeptide transporter activity"/>
    <property type="evidence" value="ECO:0007669"/>
    <property type="project" value="TreeGrafter"/>
</dbReference>
<keyword evidence="5" id="KW-0547">Nucleotide-binding</keyword>
<evidence type="ECO:0000256" key="6">
    <source>
        <dbReference type="ARBA" id="ARBA00022840"/>
    </source>
</evidence>
<evidence type="ECO:0000256" key="3">
    <source>
        <dbReference type="ARBA" id="ARBA00022475"/>
    </source>
</evidence>
<dbReference type="FunFam" id="3.40.50.300:FF:000221">
    <property type="entry name" value="Multidrug ABC transporter ATP-binding protein"/>
    <property type="match status" value="1"/>
</dbReference>
<evidence type="ECO:0000256" key="5">
    <source>
        <dbReference type="ARBA" id="ARBA00022741"/>
    </source>
</evidence>
<dbReference type="EMBL" id="JACHON010000003">
    <property type="protein sequence ID" value="MBB6512539.1"/>
    <property type="molecule type" value="Genomic_DNA"/>
</dbReference>
<keyword evidence="7 9" id="KW-1133">Transmembrane helix</keyword>
<feature type="domain" description="ABC transmembrane type-1" evidence="11">
    <location>
        <begin position="16"/>
        <end position="298"/>
    </location>
</feature>
<dbReference type="CDD" id="cd18548">
    <property type="entry name" value="ABC_6TM_Tm287_like"/>
    <property type="match status" value="1"/>
</dbReference>
<keyword evidence="4 9" id="KW-0812">Transmembrane</keyword>
<keyword evidence="8 9" id="KW-0472">Membrane</keyword>
<evidence type="ECO:0000313" key="13">
    <source>
        <dbReference type="Proteomes" id="UP000572212"/>
    </source>
</evidence>
<dbReference type="SMART" id="SM00382">
    <property type="entry name" value="AAA"/>
    <property type="match status" value="1"/>
</dbReference>
<comment type="caution">
    <text evidence="12">The sequence shown here is derived from an EMBL/GenBank/DDBJ whole genome shotgun (WGS) entry which is preliminary data.</text>
</comment>
<dbReference type="PANTHER" id="PTHR43394">
    <property type="entry name" value="ATP-DEPENDENT PERMEASE MDL1, MITOCHONDRIAL"/>
    <property type="match status" value="1"/>
</dbReference>
<dbReference type="Pfam" id="PF00005">
    <property type="entry name" value="ABC_tran"/>
    <property type="match status" value="1"/>
</dbReference>
<dbReference type="PROSITE" id="PS50929">
    <property type="entry name" value="ABC_TM1F"/>
    <property type="match status" value="1"/>
</dbReference>
<dbReference type="SUPFAM" id="SSF90123">
    <property type="entry name" value="ABC transporter transmembrane region"/>
    <property type="match status" value="1"/>
</dbReference>
<dbReference type="PROSITE" id="PS00211">
    <property type="entry name" value="ABC_TRANSPORTER_1"/>
    <property type="match status" value="1"/>
</dbReference>
<evidence type="ECO:0000256" key="8">
    <source>
        <dbReference type="ARBA" id="ARBA00023136"/>
    </source>
</evidence>
<name>A0A841RJ64_9BACI</name>
<feature type="transmembrane region" description="Helical" evidence="9">
    <location>
        <begin position="14"/>
        <end position="40"/>
    </location>
</feature>
<dbReference type="Gene3D" id="1.20.1560.10">
    <property type="entry name" value="ABC transporter type 1, transmembrane domain"/>
    <property type="match status" value="1"/>
</dbReference>
<dbReference type="Pfam" id="PF00664">
    <property type="entry name" value="ABC_membrane"/>
    <property type="match status" value="1"/>
</dbReference>
<keyword evidence="2" id="KW-0813">Transport</keyword>
<evidence type="ECO:0000256" key="2">
    <source>
        <dbReference type="ARBA" id="ARBA00022448"/>
    </source>
</evidence>
<proteinExistence type="predicted"/>
<gene>
    <name evidence="12" type="ORF">GGQ92_001322</name>
</gene>
<dbReference type="GO" id="GO:0005524">
    <property type="term" value="F:ATP binding"/>
    <property type="evidence" value="ECO:0007669"/>
    <property type="project" value="UniProtKB-KW"/>
</dbReference>
<feature type="transmembrane region" description="Helical" evidence="9">
    <location>
        <begin position="52"/>
        <end position="72"/>
    </location>
</feature>
<evidence type="ECO:0000256" key="4">
    <source>
        <dbReference type="ARBA" id="ARBA00022692"/>
    </source>
</evidence>
<evidence type="ECO:0000259" key="11">
    <source>
        <dbReference type="PROSITE" id="PS50929"/>
    </source>
</evidence>
<feature type="domain" description="ABC transporter" evidence="10">
    <location>
        <begin position="330"/>
        <end position="562"/>
    </location>
</feature>
<comment type="subcellular location">
    <subcellularLocation>
        <location evidence="1">Cell membrane</location>
        <topology evidence="1">Multi-pass membrane protein</topology>
    </subcellularLocation>
</comment>
<keyword evidence="13" id="KW-1185">Reference proteome</keyword>
<dbReference type="InterPro" id="IPR036640">
    <property type="entry name" value="ABC1_TM_sf"/>
</dbReference>
<dbReference type="InterPro" id="IPR003593">
    <property type="entry name" value="AAA+_ATPase"/>
</dbReference>
<dbReference type="InterPro" id="IPR011527">
    <property type="entry name" value="ABC1_TM_dom"/>
</dbReference>
<dbReference type="InterPro" id="IPR039421">
    <property type="entry name" value="Type_1_exporter"/>
</dbReference>
<organism evidence="12 13">
    <name type="scientific">Gracilibacillus halotolerans</name>
    <dbReference type="NCBI Taxonomy" id="74386"/>
    <lineage>
        <taxon>Bacteria</taxon>
        <taxon>Bacillati</taxon>
        <taxon>Bacillota</taxon>
        <taxon>Bacilli</taxon>
        <taxon>Bacillales</taxon>
        <taxon>Bacillaceae</taxon>
        <taxon>Gracilibacillus</taxon>
    </lineage>
</organism>
<feature type="transmembrane region" description="Helical" evidence="9">
    <location>
        <begin position="278"/>
        <end position="296"/>
    </location>
</feature>
<dbReference type="PANTHER" id="PTHR43394:SF1">
    <property type="entry name" value="ATP-BINDING CASSETTE SUB-FAMILY B MEMBER 10, MITOCHONDRIAL"/>
    <property type="match status" value="1"/>
</dbReference>
<dbReference type="GO" id="GO:0016887">
    <property type="term" value="F:ATP hydrolysis activity"/>
    <property type="evidence" value="ECO:0007669"/>
    <property type="project" value="InterPro"/>
</dbReference>
<accession>A0A841RJ64</accession>
<feature type="transmembrane region" description="Helical" evidence="9">
    <location>
        <begin position="157"/>
        <end position="175"/>
    </location>
</feature>
<dbReference type="Gene3D" id="3.40.50.300">
    <property type="entry name" value="P-loop containing nucleotide triphosphate hydrolases"/>
    <property type="match status" value="1"/>
</dbReference>
<keyword evidence="6 12" id="KW-0067">ATP-binding</keyword>
<evidence type="ECO:0000313" key="12">
    <source>
        <dbReference type="EMBL" id="MBB6512539.1"/>
    </source>
</evidence>
<dbReference type="Proteomes" id="UP000572212">
    <property type="component" value="Unassembled WGS sequence"/>
</dbReference>
<keyword evidence="3" id="KW-1003">Cell membrane</keyword>
<dbReference type="RefSeq" id="WP_184245916.1">
    <property type="nucleotide sequence ID" value="NZ_BAAACU010000058.1"/>
</dbReference>
<feature type="transmembrane region" description="Helical" evidence="9">
    <location>
        <begin position="232"/>
        <end position="258"/>
    </location>
</feature>
<dbReference type="GO" id="GO:0005886">
    <property type="term" value="C:plasma membrane"/>
    <property type="evidence" value="ECO:0007669"/>
    <property type="project" value="UniProtKB-SubCell"/>
</dbReference>
<sequence length="572" mass="64200">MKIILRYANTYKKALVIALFLMVVELVIELVQPIIMARIIDEGILQEDLQTVYFYGAILVGISVLAFVGGIISSFYASEVSQGVGYDMRRDMFERVQMFSVMKIKQFATSTLLTRLTNDVTQVQGLLFASMRIMLRAPLFIIFGIVMSFTLNVSLGLILIAIVPIILIIMIFLMTKGMKLFRKVQEKMDTVNRVIQENLVAIKLIKAFQRRKYENRRFSDVNQSLKDVNKKALWVMEIVMPIVMLVMNVALIALIWFGNLQLEGGNAQAGEVVAVINYATRILASFGVFSFLLMNLSRGRTSAKRIEEILVEDTDDLTSEEEKLSLHGDVTFEDVSFRYPDATKNSLTSINLQANAGQKIGIIGETGSGKTTLLHLIPYLFKATSGKVMIDGKDINQLKNRVRYDITLVPQEGFLFSGTILDNIRWGNEELAEEHAIQAAKEAQLHDFIMSLPNGYHTFVGQRGVNLSGGQKQRLSIARALADNPKILLLDDSTSALDADTEKRVLQAIRERHCTTFLVSQKISSVLDADIILLLQDGKTVAKGTHEQLLQNSSLYQRIWDSQRREQVGMDG</sequence>
<feature type="transmembrane region" description="Helical" evidence="9">
    <location>
        <begin position="133"/>
        <end position="151"/>
    </location>
</feature>
<reference evidence="12 13" key="1">
    <citation type="submission" date="2020-08" db="EMBL/GenBank/DDBJ databases">
        <title>Genomic Encyclopedia of Type Strains, Phase IV (KMG-IV): sequencing the most valuable type-strain genomes for metagenomic binning, comparative biology and taxonomic classification.</title>
        <authorList>
            <person name="Goeker M."/>
        </authorList>
    </citation>
    <scope>NUCLEOTIDE SEQUENCE [LARGE SCALE GENOMIC DNA]</scope>
    <source>
        <strain evidence="12 13">DSM 11805</strain>
    </source>
</reference>
<protein>
    <submittedName>
        <fullName evidence="12">ATP-binding cassette subfamily B protein</fullName>
    </submittedName>
</protein>
<dbReference type="InterPro" id="IPR027417">
    <property type="entry name" value="P-loop_NTPase"/>
</dbReference>
<evidence type="ECO:0000256" key="9">
    <source>
        <dbReference type="SAM" id="Phobius"/>
    </source>
</evidence>
<evidence type="ECO:0000259" key="10">
    <source>
        <dbReference type="PROSITE" id="PS50893"/>
    </source>
</evidence>